<reference evidence="1" key="1">
    <citation type="submission" date="2014-11" db="EMBL/GenBank/DDBJ databases">
        <authorList>
            <person name="Amaro Gonzalez C."/>
        </authorList>
    </citation>
    <scope>NUCLEOTIDE SEQUENCE</scope>
</reference>
<name>A0A0E9S2X5_ANGAN</name>
<proteinExistence type="predicted"/>
<protein>
    <submittedName>
        <fullName evidence="1">Uncharacterized protein</fullName>
    </submittedName>
</protein>
<evidence type="ECO:0000313" key="1">
    <source>
        <dbReference type="EMBL" id="JAH35744.1"/>
    </source>
</evidence>
<sequence length="17" mass="1952">MTFNAFSLIVIGIFCLY</sequence>
<dbReference type="EMBL" id="GBXM01072833">
    <property type="protein sequence ID" value="JAH35744.1"/>
    <property type="molecule type" value="Transcribed_RNA"/>
</dbReference>
<dbReference type="AlphaFoldDB" id="A0A0E9S2X5"/>
<accession>A0A0E9S2X5</accession>
<reference evidence="1" key="2">
    <citation type="journal article" date="2015" name="Fish Shellfish Immunol.">
        <title>Early steps in the European eel (Anguilla anguilla)-Vibrio vulnificus interaction in the gills: Role of the RtxA13 toxin.</title>
        <authorList>
            <person name="Callol A."/>
            <person name="Pajuelo D."/>
            <person name="Ebbesson L."/>
            <person name="Teles M."/>
            <person name="MacKenzie S."/>
            <person name="Amaro C."/>
        </authorList>
    </citation>
    <scope>NUCLEOTIDE SEQUENCE</scope>
</reference>
<organism evidence="1">
    <name type="scientific">Anguilla anguilla</name>
    <name type="common">European freshwater eel</name>
    <name type="synonym">Muraena anguilla</name>
    <dbReference type="NCBI Taxonomy" id="7936"/>
    <lineage>
        <taxon>Eukaryota</taxon>
        <taxon>Metazoa</taxon>
        <taxon>Chordata</taxon>
        <taxon>Craniata</taxon>
        <taxon>Vertebrata</taxon>
        <taxon>Euteleostomi</taxon>
        <taxon>Actinopterygii</taxon>
        <taxon>Neopterygii</taxon>
        <taxon>Teleostei</taxon>
        <taxon>Anguilliformes</taxon>
        <taxon>Anguillidae</taxon>
        <taxon>Anguilla</taxon>
    </lineage>
</organism>